<comment type="subcellular location">
    <subcellularLocation>
        <location evidence="1 7">Nucleus</location>
    </subcellularLocation>
</comment>
<dbReference type="OrthoDB" id="361242at2759"/>
<organism evidence="9 10">
    <name type="scientific">Choanephora cucurbitarum</name>
    <dbReference type="NCBI Taxonomy" id="101091"/>
    <lineage>
        <taxon>Eukaryota</taxon>
        <taxon>Fungi</taxon>
        <taxon>Fungi incertae sedis</taxon>
        <taxon>Mucoromycota</taxon>
        <taxon>Mucoromycotina</taxon>
        <taxon>Mucoromycetes</taxon>
        <taxon>Mucorales</taxon>
        <taxon>Mucorineae</taxon>
        <taxon>Choanephoraceae</taxon>
        <taxon>Choanephoroideae</taxon>
        <taxon>Choanephora</taxon>
    </lineage>
</organism>
<reference evidence="9 10" key="1">
    <citation type="submission" date="2016-03" db="EMBL/GenBank/DDBJ databases">
        <title>Choanephora cucurbitarum.</title>
        <authorList>
            <person name="Min B."/>
            <person name="Park H."/>
            <person name="Park J.-H."/>
            <person name="Shin H.-D."/>
            <person name="Choi I.-G."/>
        </authorList>
    </citation>
    <scope>NUCLEOTIDE SEQUENCE [LARGE SCALE GENOMIC DNA]</scope>
    <source>
        <strain evidence="9 10">KUS-F28377</strain>
    </source>
</reference>
<evidence type="ECO:0000259" key="8">
    <source>
        <dbReference type="Pfam" id="PF08743"/>
    </source>
</evidence>
<dbReference type="FunCoup" id="A0A1C7NJU7">
    <property type="interactions" value="281"/>
</dbReference>
<dbReference type="InterPro" id="IPR014854">
    <property type="entry name" value="Nse4_C"/>
</dbReference>
<name>A0A1C7NJU7_9FUNG</name>
<sequence>MSTQAKKDPGLNEVNEVLYSQINKQLYDPNQSAEERRDLRVKLVQQTESRRELVAQDRGDKLYQIISKSNVLFENVKNTQEAVLDSRFMAITADINTQKVKNMSIGQENEVTLDEFVSKIITASENGPKHIYRQRLDWEHLGKIATKFSKKAHTTDFLLGPLMVEKKQVNRTKTTRLTKNKEDLVRPQQLKEGDIKKQENETSKNVNAIYKILTEVQPINYFKFVTNPESFSQTVENIFYVSFLARSGVVGIDDSTGQPILGLRQVLNVESIEDVVSKKQIIMGIDMNDYKAIIETYSITESVIPTRESVQAVARGSGWY</sequence>
<accession>A0A1C7NJU7</accession>
<keyword evidence="5 7" id="KW-0234">DNA repair</keyword>
<dbReference type="GO" id="GO:0033553">
    <property type="term" value="C:rDNA heterochromatin"/>
    <property type="evidence" value="ECO:0007669"/>
    <property type="project" value="EnsemblFungi"/>
</dbReference>
<evidence type="ECO:0000256" key="5">
    <source>
        <dbReference type="ARBA" id="ARBA00023204"/>
    </source>
</evidence>
<dbReference type="Pfam" id="PF08743">
    <property type="entry name" value="Nse4_C"/>
    <property type="match status" value="1"/>
</dbReference>
<dbReference type="InParanoid" id="A0A1C7NJU7"/>
<evidence type="ECO:0000256" key="4">
    <source>
        <dbReference type="ARBA" id="ARBA00023172"/>
    </source>
</evidence>
<evidence type="ECO:0000256" key="7">
    <source>
        <dbReference type="RuleBase" id="RU365071"/>
    </source>
</evidence>
<dbReference type="PANTHER" id="PTHR16140">
    <property type="entry name" value="NON-STRUCTURAL MAINTENANCE OF CHROMOSOMES ELEMENT 4"/>
    <property type="match status" value="1"/>
</dbReference>
<dbReference type="GO" id="GO:0005634">
    <property type="term" value="C:nucleus"/>
    <property type="evidence" value="ECO:0007669"/>
    <property type="project" value="UniProtKB-SubCell"/>
</dbReference>
<dbReference type="STRING" id="101091.A0A1C7NJU7"/>
<dbReference type="GO" id="GO:0061638">
    <property type="term" value="C:CENP-A containing chromatin"/>
    <property type="evidence" value="ECO:0007669"/>
    <property type="project" value="EnsemblFungi"/>
</dbReference>
<dbReference type="GO" id="GO:0030915">
    <property type="term" value="C:Smc5-Smc6 complex"/>
    <property type="evidence" value="ECO:0007669"/>
    <property type="project" value="UniProtKB-UniRule"/>
</dbReference>
<keyword evidence="6 7" id="KW-0539">Nucleus</keyword>
<comment type="caution">
    <text evidence="9">The sequence shown here is derived from an EMBL/GenBank/DDBJ whole genome shotgun (WGS) entry which is preliminary data.</text>
</comment>
<comment type="subunit">
    <text evidence="7">Component of the SMC5-SMC6 complex.</text>
</comment>
<comment type="similarity">
    <text evidence="2 7">Belongs to the NSE4 family.</text>
</comment>
<dbReference type="Proteomes" id="UP000093000">
    <property type="component" value="Unassembled WGS sequence"/>
</dbReference>
<protein>
    <recommendedName>
        <fullName evidence="7">Non-structural maintenance of chromosomes element 4</fullName>
    </recommendedName>
</protein>
<keyword evidence="3 7" id="KW-0227">DNA damage</keyword>
<comment type="function">
    <text evidence="7">Component of the SMC5-SMC6 complex, that promotes sister chromatid alignment after DNA damage and facilitates double-stranded DNA breaks (DSBs) repair via homologous recombination between sister chromatids.</text>
</comment>
<dbReference type="PANTHER" id="PTHR16140:SF0">
    <property type="entry name" value="NON-STRUCTURAL MAINTENANCE OF CHROMOSOMES ELEMENT 4"/>
    <property type="match status" value="1"/>
</dbReference>
<evidence type="ECO:0000256" key="2">
    <source>
        <dbReference type="ARBA" id="ARBA00008997"/>
    </source>
</evidence>
<dbReference type="InterPro" id="IPR027786">
    <property type="entry name" value="Nse4/EID"/>
</dbReference>
<evidence type="ECO:0000313" key="9">
    <source>
        <dbReference type="EMBL" id="OBZ89268.1"/>
    </source>
</evidence>
<feature type="domain" description="Non-structural maintenance of chromosome element 4 C-terminal" evidence="8">
    <location>
        <begin position="218"/>
        <end position="304"/>
    </location>
</feature>
<gene>
    <name evidence="9" type="primary">nse4</name>
    <name evidence="9" type="ORF">A0J61_02672</name>
</gene>
<evidence type="ECO:0000256" key="3">
    <source>
        <dbReference type="ARBA" id="ARBA00022763"/>
    </source>
</evidence>
<proteinExistence type="inferred from homology"/>
<dbReference type="EMBL" id="LUGH01000104">
    <property type="protein sequence ID" value="OBZ89268.1"/>
    <property type="molecule type" value="Genomic_DNA"/>
</dbReference>
<dbReference type="GO" id="GO:0099115">
    <property type="term" value="C:chromosome, subtelomeric region"/>
    <property type="evidence" value="ECO:0007669"/>
    <property type="project" value="EnsemblFungi"/>
</dbReference>
<keyword evidence="10" id="KW-1185">Reference proteome</keyword>
<dbReference type="AlphaFoldDB" id="A0A1C7NJU7"/>
<evidence type="ECO:0000256" key="1">
    <source>
        <dbReference type="ARBA" id="ARBA00004123"/>
    </source>
</evidence>
<dbReference type="GO" id="GO:0005721">
    <property type="term" value="C:pericentric heterochromatin"/>
    <property type="evidence" value="ECO:0007669"/>
    <property type="project" value="EnsemblFungi"/>
</dbReference>
<evidence type="ECO:0000256" key="6">
    <source>
        <dbReference type="ARBA" id="ARBA00023242"/>
    </source>
</evidence>
<dbReference type="GO" id="GO:0006310">
    <property type="term" value="P:DNA recombination"/>
    <property type="evidence" value="ECO:0007669"/>
    <property type="project" value="UniProtKB-UniRule"/>
</dbReference>
<dbReference type="GO" id="GO:0006281">
    <property type="term" value="P:DNA repair"/>
    <property type="evidence" value="ECO:0007669"/>
    <property type="project" value="UniProtKB-UniRule"/>
</dbReference>
<evidence type="ECO:0000313" key="10">
    <source>
        <dbReference type="Proteomes" id="UP000093000"/>
    </source>
</evidence>
<keyword evidence="4 7" id="KW-0233">DNA recombination</keyword>